<gene>
    <name evidence="2" type="ORF">H9710_06840</name>
</gene>
<reference evidence="2" key="2">
    <citation type="submission" date="2021-04" db="EMBL/GenBank/DDBJ databases">
        <authorList>
            <person name="Gilroy R."/>
        </authorList>
    </citation>
    <scope>NUCLEOTIDE SEQUENCE</scope>
    <source>
        <strain evidence="2">CHK185-1770</strain>
    </source>
</reference>
<proteinExistence type="predicted"/>
<dbReference type="AlphaFoldDB" id="A0A9D2SF91"/>
<feature type="compositionally biased region" description="Polar residues" evidence="1">
    <location>
        <begin position="85"/>
        <end position="101"/>
    </location>
</feature>
<sequence length="101" mass="10704">MKQKNGRIGNLPANINIMNPVPNKDAKTITSLIRKNGKVTGYELSDGRVLSKREGVTLAKQGGIRGVAIASRNGSEYLRSLPDGSESNNLGDLPTSPESLG</sequence>
<name>A0A9D2SF91_9FIRM</name>
<reference evidence="2" key="1">
    <citation type="journal article" date="2021" name="PeerJ">
        <title>Extensive microbial diversity within the chicken gut microbiome revealed by metagenomics and culture.</title>
        <authorList>
            <person name="Gilroy R."/>
            <person name="Ravi A."/>
            <person name="Getino M."/>
            <person name="Pursley I."/>
            <person name="Horton D.L."/>
            <person name="Alikhan N.F."/>
            <person name="Baker D."/>
            <person name="Gharbi K."/>
            <person name="Hall N."/>
            <person name="Watson M."/>
            <person name="Adriaenssens E.M."/>
            <person name="Foster-Nyarko E."/>
            <person name="Jarju S."/>
            <person name="Secka A."/>
            <person name="Antonio M."/>
            <person name="Oren A."/>
            <person name="Chaudhuri R.R."/>
            <person name="La Ragione R."/>
            <person name="Hildebrand F."/>
            <person name="Pallen M.J."/>
        </authorList>
    </citation>
    <scope>NUCLEOTIDE SEQUENCE</scope>
    <source>
        <strain evidence="2">CHK185-1770</strain>
    </source>
</reference>
<evidence type="ECO:0000313" key="2">
    <source>
        <dbReference type="EMBL" id="HJB98279.1"/>
    </source>
</evidence>
<evidence type="ECO:0000256" key="1">
    <source>
        <dbReference type="SAM" id="MobiDB-lite"/>
    </source>
</evidence>
<feature type="region of interest" description="Disordered" evidence="1">
    <location>
        <begin position="78"/>
        <end position="101"/>
    </location>
</feature>
<dbReference type="Pfam" id="PF13031">
    <property type="entry name" value="DUF3892"/>
    <property type="match status" value="1"/>
</dbReference>
<dbReference type="EMBL" id="DWXG01000052">
    <property type="protein sequence ID" value="HJB98279.1"/>
    <property type="molecule type" value="Genomic_DNA"/>
</dbReference>
<dbReference type="InterPro" id="IPR024997">
    <property type="entry name" value="DUF3892"/>
</dbReference>
<evidence type="ECO:0000313" key="3">
    <source>
        <dbReference type="Proteomes" id="UP000826793"/>
    </source>
</evidence>
<organism evidence="2 3">
    <name type="scientific">Candidatus Acutalibacter pullicola</name>
    <dbReference type="NCBI Taxonomy" id="2838417"/>
    <lineage>
        <taxon>Bacteria</taxon>
        <taxon>Bacillati</taxon>
        <taxon>Bacillota</taxon>
        <taxon>Clostridia</taxon>
        <taxon>Eubacteriales</taxon>
        <taxon>Acutalibacteraceae</taxon>
        <taxon>Acutalibacter</taxon>
    </lineage>
</organism>
<dbReference type="Proteomes" id="UP000826793">
    <property type="component" value="Unassembled WGS sequence"/>
</dbReference>
<protein>
    <submittedName>
        <fullName evidence="2">DUF3892 domain-containing protein</fullName>
    </submittedName>
</protein>
<comment type="caution">
    <text evidence="2">The sequence shown here is derived from an EMBL/GenBank/DDBJ whole genome shotgun (WGS) entry which is preliminary data.</text>
</comment>
<accession>A0A9D2SF91</accession>